<dbReference type="Pfam" id="PF11902">
    <property type="entry name" value="DUF3422"/>
    <property type="match status" value="1"/>
</dbReference>
<gene>
    <name evidence="2" type="ORF">AW10_01381</name>
</gene>
<dbReference type="AlphaFoldDB" id="A0A011NEG0"/>
<evidence type="ECO:0000313" key="2">
    <source>
        <dbReference type="EMBL" id="EXI81038.1"/>
    </source>
</evidence>
<name>A0A011NEG0_9PROT</name>
<feature type="region of interest" description="Disordered" evidence="1">
    <location>
        <begin position="391"/>
        <end position="431"/>
    </location>
</feature>
<dbReference type="PATRIC" id="fig|1454003.3.peg.1422"/>
<reference evidence="2 3" key="1">
    <citation type="submission" date="2014-02" db="EMBL/GenBank/DDBJ databases">
        <title>Expanding our view of genomic diversity in Candidatus Accumulibacter clades.</title>
        <authorList>
            <person name="Skennerton C.T."/>
            <person name="Barr J.J."/>
            <person name="Slater F.R."/>
            <person name="Bond P.L."/>
            <person name="Tyson G.W."/>
        </authorList>
    </citation>
    <scope>NUCLEOTIDE SEQUENCE [LARGE SCALE GENOMIC DNA]</scope>
    <source>
        <strain evidence="3">BA-92</strain>
    </source>
</reference>
<comment type="caution">
    <text evidence="2">The sequence shown here is derived from an EMBL/GenBank/DDBJ whole genome shotgun (WGS) entry which is preliminary data.</text>
</comment>
<organism evidence="2 3">
    <name type="scientific">Candidatus Accumulibacter appositus</name>
    <dbReference type="NCBI Taxonomy" id="1454003"/>
    <lineage>
        <taxon>Bacteria</taxon>
        <taxon>Pseudomonadati</taxon>
        <taxon>Pseudomonadota</taxon>
        <taxon>Betaproteobacteria</taxon>
        <taxon>Candidatus Accumulibacter</taxon>
    </lineage>
</organism>
<feature type="compositionally biased region" description="Basic and acidic residues" evidence="1">
    <location>
        <begin position="403"/>
        <end position="413"/>
    </location>
</feature>
<protein>
    <recommendedName>
        <fullName evidence="4">DUF3422 family protein</fullName>
    </recommendedName>
</protein>
<accession>A0A011NEG0</accession>
<feature type="region of interest" description="Disordered" evidence="1">
    <location>
        <begin position="349"/>
        <end position="369"/>
    </location>
</feature>
<dbReference type="Proteomes" id="UP000021816">
    <property type="component" value="Unassembled WGS sequence"/>
</dbReference>
<evidence type="ECO:0000256" key="1">
    <source>
        <dbReference type="SAM" id="MobiDB-lite"/>
    </source>
</evidence>
<evidence type="ECO:0008006" key="4">
    <source>
        <dbReference type="Google" id="ProtNLM"/>
    </source>
</evidence>
<sequence>MTKPSNHPQRFALNYELHARPPEALSIPEQASYLALATDPANRQAEYESIVELCTRYGVTAPAPEVNHFKVDLGTFRLKWERRAECSSYTFFRHGDFSDPFTQPVIASIPQAWLDQLPGQVLVAAHVVLRKAPAETPDSEDLASLFEGNPLVGGRVGDGVASVRADFRIHADGFSRFLIDDISLTPRQAGRMVQRLLEVETYLMRALLTLPVARATLPVLADADRQLSALLNEMVEVRSEDEPALLDRLTRLAAVVEGTISSTLGRICAARAYQDLVERRLAELREVRVEGVQPICEFVERRLRPAMSTCETVARLQDSLSERISRASEMLRTRVDIAYARRHRLAAAEPVAAQHRRPTGEAAAASAGDGGRLVGGRGQLLRGRPCRLCGQGHQGAGRAGQSGDRHWPRDSDRRRHCRARRAPYPPAGAARGHLTDAQRLKHAEEASVFAFAASSVSAMGRPNTIQVVSGDLLRVTAPACARACPSVAIAFSGSYGLCGFAIQIAGNQTKLLQRCFEVVDDLLHDHSGRGQFVAVGEAVVLEPEDVPLSQKMSRLALSRAISSS</sequence>
<proteinExistence type="predicted"/>
<dbReference type="InterPro" id="IPR021830">
    <property type="entry name" value="DUF3422"/>
</dbReference>
<evidence type="ECO:0000313" key="3">
    <source>
        <dbReference type="Proteomes" id="UP000021816"/>
    </source>
</evidence>
<dbReference type="EMBL" id="JEMX01000027">
    <property type="protein sequence ID" value="EXI81038.1"/>
    <property type="molecule type" value="Genomic_DNA"/>
</dbReference>